<dbReference type="Proteomes" id="UP001162780">
    <property type="component" value="Chromosome"/>
</dbReference>
<evidence type="ECO:0000313" key="2">
    <source>
        <dbReference type="EMBL" id="WAR46679.1"/>
    </source>
</evidence>
<feature type="chain" id="PRO_5045818986" evidence="1">
    <location>
        <begin position="21"/>
        <end position="229"/>
    </location>
</feature>
<gene>
    <name evidence="2" type="ORF">NM686_009240</name>
</gene>
<dbReference type="EMBL" id="CP113517">
    <property type="protein sequence ID" value="WAR46679.1"/>
    <property type="molecule type" value="Genomic_DNA"/>
</dbReference>
<dbReference type="SUPFAM" id="SSF56436">
    <property type="entry name" value="C-type lectin-like"/>
    <property type="match status" value="1"/>
</dbReference>
<evidence type="ECO:0000256" key="1">
    <source>
        <dbReference type="SAM" id="SignalP"/>
    </source>
</evidence>
<organism evidence="2 3">
    <name type="scientific">Methylomonas rapida</name>
    <dbReference type="NCBI Taxonomy" id="2963939"/>
    <lineage>
        <taxon>Bacteria</taxon>
        <taxon>Pseudomonadati</taxon>
        <taxon>Pseudomonadota</taxon>
        <taxon>Gammaproteobacteria</taxon>
        <taxon>Methylococcales</taxon>
        <taxon>Methylococcaceae</taxon>
        <taxon>Methylomonas</taxon>
    </lineage>
</organism>
<dbReference type="Gene3D" id="3.10.100.10">
    <property type="entry name" value="Mannose-Binding Protein A, subunit A"/>
    <property type="match status" value="1"/>
</dbReference>
<keyword evidence="1" id="KW-0732">Signal</keyword>
<evidence type="ECO:0000313" key="3">
    <source>
        <dbReference type="Proteomes" id="UP001162780"/>
    </source>
</evidence>
<dbReference type="RefSeq" id="WP_255187592.1">
    <property type="nucleotide sequence ID" value="NZ_CP113517.1"/>
</dbReference>
<dbReference type="InterPro" id="IPR016187">
    <property type="entry name" value="CTDL_fold"/>
</dbReference>
<feature type="signal peptide" evidence="1">
    <location>
        <begin position="1"/>
        <end position="20"/>
    </location>
</feature>
<proteinExistence type="predicted"/>
<keyword evidence="3" id="KW-1185">Reference proteome</keyword>
<accession>A0ABY7GQ94</accession>
<dbReference type="InterPro" id="IPR016186">
    <property type="entry name" value="C-type_lectin-like/link_sf"/>
</dbReference>
<protein>
    <submittedName>
        <fullName evidence="2">Lectin</fullName>
    </submittedName>
</protein>
<reference evidence="2" key="1">
    <citation type="submission" date="2022-11" db="EMBL/GenBank/DDBJ databases">
        <title>Methylomonas rapida sp. nov., Carotenoid-Producing Obligate Methanotrophs with High Growth Characteristics and Biotechnological Potential.</title>
        <authorList>
            <person name="Tikhonova E.N."/>
            <person name="Suleimanov R.Z."/>
            <person name="Miroshnikov K."/>
            <person name="Oshkin I.Y."/>
            <person name="Belova S.E."/>
            <person name="Danilova O.V."/>
            <person name="Ashikhmin A."/>
            <person name="Konopkin A."/>
            <person name="But S.Y."/>
            <person name="Khmelenina V.N."/>
            <person name="Kuznetsov N."/>
            <person name="Pimenov N.V."/>
            <person name="Dedysh S.N."/>
        </authorList>
    </citation>
    <scope>NUCLEOTIDE SEQUENCE</scope>
    <source>
        <strain evidence="2">MP1</strain>
    </source>
</reference>
<name>A0ABY7GQ94_9GAMM</name>
<sequence>MKKTYLVVGWIVLSVNSAYAQQPPADAPKPPLGFFVTSKGVGNGANLGGLAGADAHCQKLAGEVGAGNRTWRAYLSTQAEGSQPAVNARDRIGKGPWANAAGVIVANDVAHLHGDTLELAQLGNNLHRKTAYTEKGEPIKGVGDQPNEHDIITGSRPDGTAYTDAADHTCKNYTSNAEGSVRVGHFDRTNGGRTGGNVSWNSTHDSRGCSQENLVSTGGAGYFYCFAAD</sequence>